<organism evidence="2 3">
    <name type="scientific">Granulosicoccus antarcticus IMCC3135</name>
    <dbReference type="NCBI Taxonomy" id="1192854"/>
    <lineage>
        <taxon>Bacteria</taxon>
        <taxon>Pseudomonadati</taxon>
        <taxon>Pseudomonadota</taxon>
        <taxon>Gammaproteobacteria</taxon>
        <taxon>Chromatiales</taxon>
        <taxon>Granulosicoccaceae</taxon>
        <taxon>Granulosicoccus</taxon>
    </lineage>
</organism>
<accession>A0A2Z2NHB5</accession>
<dbReference type="EMBL" id="CP018632">
    <property type="protein sequence ID" value="ASJ70682.1"/>
    <property type="molecule type" value="Genomic_DNA"/>
</dbReference>
<protein>
    <submittedName>
        <fullName evidence="2">Uncharacterized protein</fullName>
    </submittedName>
</protein>
<dbReference type="OrthoDB" id="9801392at2"/>
<gene>
    <name evidence="2" type="ORF">IMCC3135_02845</name>
</gene>
<feature type="region of interest" description="Disordered" evidence="1">
    <location>
        <begin position="399"/>
        <end position="438"/>
    </location>
</feature>
<dbReference type="Proteomes" id="UP000250079">
    <property type="component" value="Chromosome"/>
</dbReference>
<dbReference type="AlphaFoldDB" id="A0A2Z2NHB5"/>
<keyword evidence="3" id="KW-1185">Reference proteome</keyword>
<sequence>MPYANYPLHFSDDMLPSIVDGWFEAMAGLYRVAPWQGESSTRFPVYVTIGSQGINDAVLHPLALNCGRRGFALFAGPDDHQAWLALEATDGVPENAPAFARLELTFGSLAEAHPAVQSELERHERNMGDTVPSVWFFDDTGKPRPGDVDDLTAFEAVAAAIAWTPDASSEGVESFVAGQISEPVTRVVSAGGGEFDVELSGSPLGAEAALPASALLDGLRALEAKDDGWLLQGPERRAIEYRLGRRFAHSPEASELMEGTWYWQTFAHWAVSHIGSTVASLDASGLEEVVFDIVPRKVSADVDYARPFIESLRAFYRWLEREYSLPQASACLARLNAPESVERLEALMADSTNFSRTKVMVMQARARGIDPSTPEGAMQMQAEYNARIADMQSPLAGFDPFYDTRNSASPLDPVAARKQKTKRKTDRKAARKARKKNR</sequence>
<reference evidence="2 3" key="1">
    <citation type="submission" date="2016-12" db="EMBL/GenBank/DDBJ databases">
        <authorList>
            <person name="Song W.-J."/>
            <person name="Kurnit D.M."/>
        </authorList>
    </citation>
    <scope>NUCLEOTIDE SEQUENCE [LARGE SCALE GENOMIC DNA]</scope>
    <source>
        <strain evidence="2 3">IMCC3135</strain>
    </source>
</reference>
<name>A0A2Z2NHB5_9GAMM</name>
<dbReference type="RefSeq" id="WP_088916199.1">
    <property type="nucleotide sequence ID" value="NZ_CP018632.1"/>
</dbReference>
<evidence type="ECO:0000256" key="1">
    <source>
        <dbReference type="SAM" id="MobiDB-lite"/>
    </source>
</evidence>
<evidence type="ECO:0000313" key="3">
    <source>
        <dbReference type="Proteomes" id="UP000250079"/>
    </source>
</evidence>
<proteinExistence type="predicted"/>
<feature type="compositionally biased region" description="Basic residues" evidence="1">
    <location>
        <begin position="417"/>
        <end position="438"/>
    </location>
</feature>
<dbReference type="KEGG" id="gai:IMCC3135_02845"/>
<evidence type="ECO:0000313" key="2">
    <source>
        <dbReference type="EMBL" id="ASJ70682.1"/>
    </source>
</evidence>